<organism evidence="2 3">
    <name type="scientific">Dyadobacter subterraneus</name>
    <dbReference type="NCBI Taxonomy" id="2773304"/>
    <lineage>
        <taxon>Bacteria</taxon>
        <taxon>Pseudomonadati</taxon>
        <taxon>Bacteroidota</taxon>
        <taxon>Cytophagia</taxon>
        <taxon>Cytophagales</taxon>
        <taxon>Spirosomataceae</taxon>
        <taxon>Dyadobacter</taxon>
    </lineage>
</organism>
<dbReference type="InterPro" id="IPR034660">
    <property type="entry name" value="DinB/YfiT-like"/>
</dbReference>
<dbReference type="Gene3D" id="1.20.120.450">
    <property type="entry name" value="dinb family like domain"/>
    <property type="match status" value="1"/>
</dbReference>
<gene>
    <name evidence="2" type="ORF">IEE83_18855</name>
</gene>
<evidence type="ECO:0000259" key="1">
    <source>
        <dbReference type="Pfam" id="PF12867"/>
    </source>
</evidence>
<reference evidence="3" key="1">
    <citation type="submission" date="2023-07" db="EMBL/GenBank/DDBJ databases">
        <title>Dyadobacter sp. nov 'subterranea' isolated from contaminted grondwater.</title>
        <authorList>
            <person name="Szabo I."/>
            <person name="Al-Omari J."/>
            <person name="Szerdahelyi S.G."/>
            <person name="Rado J."/>
        </authorList>
    </citation>
    <scope>NUCLEOTIDE SEQUENCE [LARGE SCALE GENOMIC DNA]</scope>
    <source>
        <strain evidence="3">UP-52</strain>
    </source>
</reference>
<dbReference type="SUPFAM" id="SSF109854">
    <property type="entry name" value="DinB/YfiT-like putative metalloenzymes"/>
    <property type="match status" value="1"/>
</dbReference>
<evidence type="ECO:0000313" key="2">
    <source>
        <dbReference type="EMBL" id="MBE9463948.1"/>
    </source>
</evidence>
<accession>A0ABR9WEM1</accession>
<proteinExistence type="predicted"/>
<comment type="caution">
    <text evidence="2">The sequence shown here is derived from an EMBL/GenBank/DDBJ whole genome shotgun (WGS) entry which is preliminary data.</text>
</comment>
<name>A0ABR9WEM1_9BACT</name>
<evidence type="ECO:0000313" key="3">
    <source>
        <dbReference type="Proteomes" id="UP000634134"/>
    </source>
</evidence>
<dbReference type="InterPro" id="IPR024775">
    <property type="entry name" value="DinB-like"/>
</dbReference>
<dbReference type="RefSeq" id="WP_194122042.1">
    <property type="nucleotide sequence ID" value="NZ_JACYGY010000001.1"/>
</dbReference>
<protein>
    <submittedName>
        <fullName evidence="2">DinB family protein</fullName>
    </submittedName>
</protein>
<sequence>MIDQIKENLWSQFGASVDSLEKAITLCPENILVENKRLFYMTYHILVFLDYYVTIPPENFSPKLPYTITDPENLPENAIDDLVPNRFYTKTELLDYLQSSREKCRNLIAGLTEEKIKNERFVEDFESDAMNYSILEILLYNMRHVQHHAAQLNMILRQEINDAPKWVFRAKEYN</sequence>
<dbReference type="Proteomes" id="UP000634134">
    <property type="component" value="Unassembled WGS sequence"/>
</dbReference>
<keyword evidence="3" id="KW-1185">Reference proteome</keyword>
<dbReference type="Pfam" id="PF12867">
    <property type="entry name" value="DinB_2"/>
    <property type="match status" value="1"/>
</dbReference>
<dbReference type="EMBL" id="JACYGY010000001">
    <property type="protein sequence ID" value="MBE9463948.1"/>
    <property type="molecule type" value="Genomic_DNA"/>
</dbReference>
<feature type="domain" description="DinB-like" evidence="1">
    <location>
        <begin position="44"/>
        <end position="152"/>
    </location>
</feature>